<dbReference type="EMBL" id="AP019810">
    <property type="protein sequence ID" value="BBM13313.1"/>
    <property type="molecule type" value="Genomic_DNA"/>
</dbReference>
<dbReference type="RefSeq" id="WP_023519704.1">
    <property type="nucleotide sequence ID" value="NZ_AP019810.1"/>
</dbReference>
<evidence type="ECO:0000313" key="6">
    <source>
        <dbReference type="Proteomes" id="UP000557857"/>
    </source>
</evidence>
<reference evidence="3 4" key="1">
    <citation type="submission" date="2016-12" db="EMBL/GenBank/DDBJ databases">
        <authorList>
            <person name="Song W.-J."/>
            <person name="Kurnit D.M."/>
        </authorList>
    </citation>
    <scope>NUCLEOTIDE SEQUENCE [LARGE SCALE GENOMIC DNA]</scope>
    <source>
        <strain evidence="3 4">CGB1038-1_S1</strain>
    </source>
</reference>
<dbReference type="EMBL" id="MSTR01000003">
    <property type="protein sequence ID" value="ONN44021.1"/>
    <property type="molecule type" value="Genomic_DNA"/>
</dbReference>
<dbReference type="AlphaFoldDB" id="A0A1V2UKU7"/>
<protein>
    <submittedName>
        <fullName evidence="3">Uncharacterized protein</fullName>
    </submittedName>
</protein>
<dbReference type="STRING" id="53346.A5802_001072"/>
<dbReference type="EMBL" id="JABCAG010000020">
    <property type="protein sequence ID" value="NMP58439.1"/>
    <property type="molecule type" value="Genomic_DNA"/>
</dbReference>
<sequence length="63" mass="7422">MPKKNKFSKEIVDFEKRLHHKKAGVEKEKALVKGIIGGYTPNEIKEIRKLMKKLKKADHYLFL</sequence>
<evidence type="ECO:0000313" key="5">
    <source>
        <dbReference type="Proteomes" id="UP000509460"/>
    </source>
</evidence>
<reference evidence="2 6" key="3">
    <citation type="submission" date="2020-04" db="EMBL/GenBank/DDBJ databases">
        <authorList>
            <person name="Abaymova A."/>
            <person name="Teymurazov M."/>
            <person name="Tazyna O."/>
            <person name="Chatushin Y."/>
            <person name="Svetoch E."/>
            <person name="Pereligyn V."/>
            <person name="Pohylenko V."/>
            <person name="Platonov M."/>
            <person name="Kartsev N."/>
            <person name="Skryabin Y."/>
            <person name="Sizova A."/>
            <person name="Solomentsev V."/>
            <person name="Kislichkina A."/>
            <person name="Bogun A."/>
        </authorList>
    </citation>
    <scope>NUCLEOTIDE SEQUENCE [LARGE SCALE GENOMIC DNA]</scope>
    <source>
        <strain evidence="2">SCPM-O-B-8398</strain>
        <strain evidence="6">SCPM-O-B-8398 (E28)</strain>
    </source>
</reference>
<dbReference type="Proteomes" id="UP000509460">
    <property type="component" value="Chromosome"/>
</dbReference>
<dbReference type="Proteomes" id="UP000189299">
    <property type="component" value="Unassembled WGS sequence"/>
</dbReference>
<reference evidence="1 5" key="2">
    <citation type="submission" date="2019-07" db="EMBL/GenBank/DDBJ databases">
        <title>antibiotic susceptibility of plant-derived lactic acid bacteria.</title>
        <authorList>
            <person name="Sugiyama M."/>
            <person name="Noda M."/>
        </authorList>
    </citation>
    <scope>NUCLEOTIDE SEQUENCE [LARGE SCALE GENOMIC DNA]</scope>
    <source>
        <strain evidence="1 5">15-1A</strain>
    </source>
</reference>
<evidence type="ECO:0000313" key="1">
    <source>
        <dbReference type="EMBL" id="BBM13313.1"/>
    </source>
</evidence>
<name>A0A1V2UKU7_ENTMU</name>
<proteinExistence type="predicted"/>
<dbReference type="Proteomes" id="UP000557857">
    <property type="component" value="Unassembled WGS sequence"/>
</dbReference>
<evidence type="ECO:0000313" key="3">
    <source>
        <dbReference type="EMBL" id="ONN44021.1"/>
    </source>
</evidence>
<evidence type="ECO:0000313" key="2">
    <source>
        <dbReference type="EMBL" id="NMP58439.1"/>
    </source>
</evidence>
<organism evidence="3 4">
    <name type="scientific">Enterococcus mundtii</name>
    <dbReference type="NCBI Taxonomy" id="53346"/>
    <lineage>
        <taxon>Bacteria</taxon>
        <taxon>Bacillati</taxon>
        <taxon>Bacillota</taxon>
        <taxon>Bacilli</taxon>
        <taxon>Lactobacillales</taxon>
        <taxon>Enterococcaceae</taxon>
        <taxon>Enterococcus</taxon>
    </lineage>
</organism>
<evidence type="ECO:0000313" key="4">
    <source>
        <dbReference type="Proteomes" id="UP000189299"/>
    </source>
</evidence>
<gene>
    <name evidence="3" type="ORF">BTN92_04065</name>
    <name evidence="1" type="ORF">EM151A_0071</name>
    <name evidence="2" type="ORF">HI921_08170</name>
</gene>
<accession>A0A1V2UKU7</accession>